<name>A0A848CJQ4_9FIRM</name>
<dbReference type="SUPFAM" id="SSF56300">
    <property type="entry name" value="Metallo-dependent phosphatases"/>
    <property type="match status" value="1"/>
</dbReference>
<dbReference type="GO" id="GO:0016787">
    <property type="term" value="F:hydrolase activity"/>
    <property type="evidence" value="ECO:0007669"/>
    <property type="project" value="InterPro"/>
</dbReference>
<evidence type="ECO:0000313" key="4">
    <source>
        <dbReference type="Proteomes" id="UP000580130"/>
    </source>
</evidence>
<gene>
    <name evidence="3" type="ORF">HF855_11010</name>
</gene>
<evidence type="ECO:0000256" key="1">
    <source>
        <dbReference type="SAM" id="Coils"/>
    </source>
</evidence>
<feature type="coiled-coil region" evidence="1">
    <location>
        <begin position="45"/>
        <end position="72"/>
    </location>
</feature>
<keyword evidence="1" id="KW-0175">Coiled coil</keyword>
<feature type="domain" description="Calcineurin-like phosphoesterase" evidence="2">
    <location>
        <begin position="2"/>
        <end position="208"/>
    </location>
</feature>
<comment type="caution">
    <text evidence="3">The sequence shown here is derived from an EMBL/GenBank/DDBJ whole genome shotgun (WGS) entry which is preliminary data.</text>
</comment>
<sequence>MIYYTGDIHGDIRRILKWLDQIRQQNVSNAVLILLGDAGLNYYLDERDMKQKERLQRKINELKEEKIFVQILFVRGNHEARPSKLDTYKEKLVYDGLAYVEEKYPDLIFLKDGECYTIEGKRFLVIGGGYSKDFFERVLRGYGYWYDEQLSDEEFQKIAEKTAKMTEDTYVLSHMLPIKWSPDENDYETDKQAKRTEVWLQKIADIFGEHLLRWYAGHYHMTCAGERYEIVYNEIKKLE</sequence>
<proteinExistence type="predicted"/>
<dbReference type="InterPro" id="IPR029052">
    <property type="entry name" value="Metallo-depent_PP-like"/>
</dbReference>
<protein>
    <submittedName>
        <fullName evidence="3">Metallophosphoesterase</fullName>
    </submittedName>
</protein>
<evidence type="ECO:0000259" key="2">
    <source>
        <dbReference type="Pfam" id="PF00149"/>
    </source>
</evidence>
<evidence type="ECO:0000313" key="3">
    <source>
        <dbReference type="EMBL" id="NME57926.1"/>
    </source>
</evidence>
<dbReference type="EMBL" id="JABAFX010000029">
    <property type="protein sequence ID" value="NME57926.1"/>
    <property type="molecule type" value="Genomic_DNA"/>
</dbReference>
<dbReference type="CDD" id="cd00838">
    <property type="entry name" value="MPP_superfamily"/>
    <property type="match status" value="1"/>
</dbReference>
<accession>A0A848CJQ4</accession>
<dbReference type="InterPro" id="IPR004843">
    <property type="entry name" value="Calcineurin-like_PHP"/>
</dbReference>
<organism evidence="3 4">
    <name type="scientific">Dorea formicigenerans</name>
    <dbReference type="NCBI Taxonomy" id="39486"/>
    <lineage>
        <taxon>Bacteria</taxon>
        <taxon>Bacillati</taxon>
        <taxon>Bacillota</taxon>
        <taxon>Clostridia</taxon>
        <taxon>Lachnospirales</taxon>
        <taxon>Lachnospiraceae</taxon>
        <taxon>Dorea</taxon>
    </lineage>
</organism>
<dbReference type="Pfam" id="PF00149">
    <property type="entry name" value="Metallophos"/>
    <property type="match status" value="1"/>
</dbReference>
<dbReference type="AlphaFoldDB" id="A0A848CJQ4"/>
<reference evidence="3 4" key="1">
    <citation type="submission" date="2020-04" db="EMBL/GenBank/DDBJ databases">
        <authorList>
            <person name="Hitch T.C.A."/>
            <person name="Wylensek D."/>
            <person name="Clavel T."/>
        </authorList>
    </citation>
    <scope>NUCLEOTIDE SEQUENCE [LARGE SCALE GENOMIC DNA]</scope>
    <source>
        <strain evidence="3 4">BSM-383-APC-5F</strain>
    </source>
</reference>
<dbReference type="Proteomes" id="UP000580130">
    <property type="component" value="Unassembled WGS sequence"/>
</dbReference>
<dbReference type="Gene3D" id="3.60.21.10">
    <property type="match status" value="1"/>
</dbReference>